<dbReference type="Proteomes" id="UP000288805">
    <property type="component" value="Unassembled WGS sequence"/>
</dbReference>
<evidence type="ECO:0000313" key="4">
    <source>
        <dbReference type="Proteomes" id="UP000288805"/>
    </source>
</evidence>
<dbReference type="SUPFAM" id="SSF54447">
    <property type="entry name" value="ssDNA-binding transcriptional regulator domain"/>
    <property type="match status" value="2"/>
</dbReference>
<dbReference type="AlphaFoldDB" id="A0A438CRY6"/>
<dbReference type="Pfam" id="PF08536">
    <property type="entry name" value="Whirly"/>
    <property type="match status" value="2"/>
</dbReference>
<dbReference type="GO" id="GO:0003697">
    <property type="term" value="F:single-stranded DNA binding"/>
    <property type="evidence" value="ECO:0007669"/>
    <property type="project" value="InterPro"/>
</dbReference>
<dbReference type="InterPro" id="IPR009044">
    <property type="entry name" value="ssDNA-bd_transcriptional_reg"/>
</dbReference>
<reference evidence="3 4" key="1">
    <citation type="journal article" date="2018" name="PLoS Genet.">
        <title>Population sequencing reveals clonal diversity and ancestral inbreeding in the grapevine cultivar Chardonnay.</title>
        <authorList>
            <person name="Roach M.J."/>
            <person name="Johnson D.L."/>
            <person name="Bohlmann J."/>
            <person name="van Vuuren H.J."/>
            <person name="Jones S.J."/>
            <person name="Pretorius I.S."/>
            <person name="Schmidt S.A."/>
            <person name="Borneman A.R."/>
        </authorList>
    </citation>
    <scope>NUCLEOTIDE SEQUENCE [LARGE SCALE GENOMIC DNA]</scope>
    <source>
        <strain evidence="4">cv. Chardonnay</strain>
        <tissue evidence="3">Leaf</tissue>
    </source>
</reference>
<gene>
    <name evidence="3" type="primary">WHY1_0</name>
    <name evidence="3" type="ORF">CK203_098050</name>
</gene>
<evidence type="ECO:0000256" key="2">
    <source>
        <dbReference type="ARBA" id="ARBA00022946"/>
    </source>
</evidence>
<dbReference type="PANTHER" id="PTHR31745">
    <property type="entry name" value="SINGLE-STRANDED DNA-BINDING PROTEIN WHY2, MITOCHONDRIAL"/>
    <property type="match status" value="1"/>
</dbReference>
<keyword evidence="2" id="KW-0809">Transit peptide</keyword>
<dbReference type="PANTHER" id="PTHR31745:SF2">
    <property type="entry name" value="SINGLE-STRANDED DNA-BINDING PROTEIN WHY1, CHLOROPLASTIC"/>
    <property type="match status" value="1"/>
</dbReference>
<name>A0A438CRY6_VITVI</name>
<accession>A0A438CRY6</accession>
<proteinExistence type="inferred from homology"/>
<evidence type="ECO:0000256" key="1">
    <source>
        <dbReference type="ARBA" id="ARBA00006061"/>
    </source>
</evidence>
<comment type="similarity">
    <text evidence="1">Belongs to the Whirly family.</text>
</comment>
<keyword evidence="3" id="KW-0238">DNA-binding</keyword>
<comment type="caution">
    <text evidence="3">The sequence shown here is derived from an EMBL/GenBank/DDBJ whole genome shotgun (WGS) entry which is preliminary data.</text>
</comment>
<dbReference type="GO" id="GO:0006952">
    <property type="term" value="P:defense response"/>
    <property type="evidence" value="ECO:0007669"/>
    <property type="project" value="InterPro"/>
</dbReference>
<dbReference type="InterPro" id="IPR013742">
    <property type="entry name" value="Whirly"/>
</dbReference>
<dbReference type="Gene3D" id="2.30.31.10">
    <property type="entry name" value="Transcriptional Coactivator Pc4, Chain A"/>
    <property type="match status" value="1"/>
</dbReference>
<evidence type="ECO:0000313" key="3">
    <source>
        <dbReference type="EMBL" id="RVW25985.1"/>
    </source>
</evidence>
<sequence length="333" mass="37855">MHHLHLLSSSFTIQNPRLCPNHSLSSLHSSSPLSFTSRTPLLLSTTRHFRKKRSLQCRQSDYFQQQNITRRQPPNDSSFGGGETDFFLFISKKEANWEGKGEPSPAEPNARMTWLVAGALQPRVFVGHSIYKGKAALTVEPKAPEFTPLDSGAFKVSKEGFVLLQFAPAAGVRQYDWGRKQVISNLGLLLFNYSMKMWATFKPLWTEIQFGVKDLHYEDYNNHACVLVMLLNGIWRNFDADEEGKVRKVLKVEPLPDGSGHFFNLSVQNKLLNMDENIYIPVTRAEFAVLISAFNFIVPYLLGWHAYANSIKPDDTSRVNNANPRSGDFEWSR</sequence>
<organism evidence="3 4">
    <name type="scientific">Vitis vinifera</name>
    <name type="common">Grape</name>
    <dbReference type="NCBI Taxonomy" id="29760"/>
    <lineage>
        <taxon>Eukaryota</taxon>
        <taxon>Viridiplantae</taxon>
        <taxon>Streptophyta</taxon>
        <taxon>Embryophyta</taxon>
        <taxon>Tracheophyta</taxon>
        <taxon>Spermatophyta</taxon>
        <taxon>Magnoliopsida</taxon>
        <taxon>eudicotyledons</taxon>
        <taxon>Gunneridae</taxon>
        <taxon>Pentapetalae</taxon>
        <taxon>rosids</taxon>
        <taxon>Vitales</taxon>
        <taxon>Vitaceae</taxon>
        <taxon>Viteae</taxon>
        <taxon>Vitis</taxon>
    </lineage>
</organism>
<dbReference type="GO" id="GO:0006355">
    <property type="term" value="P:regulation of DNA-templated transcription"/>
    <property type="evidence" value="ECO:0007669"/>
    <property type="project" value="InterPro"/>
</dbReference>
<protein>
    <submittedName>
        <fullName evidence="3">Single-stranded DNA-binding protein WHY1, chloroplastic</fullName>
    </submittedName>
</protein>
<dbReference type="EMBL" id="QGNW01002049">
    <property type="protein sequence ID" value="RVW25985.1"/>
    <property type="molecule type" value="Genomic_DNA"/>
</dbReference>